<comment type="caution">
    <text evidence="1">The sequence shown here is derived from an EMBL/GenBank/DDBJ whole genome shotgun (WGS) entry which is preliminary data.</text>
</comment>
<sequence length="32" mass="3740">MLKEDLINHLWNKKGLSHSNDSEQESEDDDPD</sequence>
<dbReference type="VEuPathDB" id="FungiDB:PSHT_07043"/>
<gene>
    <name evidence="1" type="ORF">PSHT_07043</name>
</gene>
<evidence type="ECO:0000313" key="1">
    <source>
        <dbReference type="EMBL" id="POW15750.1"/>
    </source>
</evidence>
<name>A0A2S4W1U4_9BASI</name>
<reference evidence="2" key="2">
    <citation type="journal article" date="2018" name="BMC Genomics">
        <title>Genomic insights into host adaptation between the wheat stripe rust pathogen (Puccinia striiformis f. sp. tritici) and the barley stripe rust pathogen (Puccinia striiformis f. sp. hordei).</title>
        <authorList>
            <person name="Xia C."/>
            <person name="Wang M."/>
            <person name="Yin C."/>
            <person name="Cornejo O.E."/>
            <person name="Hulbert S.H."/>
            <person name="Chen X."/>
        </authorList>
    </citation>
    <scope>NUCLEOTIDE SEQUENCE [LARGE SCALE GENOMIC DNA]</scope>
    <source>
        <strain evidence="2">93TX-2</strain>
    </source>
</reference>
<proteinExistence type="predicted"/>
<reference evidence="2" key="3">
    <citation type="journal article" date="2018" name="Mol. Plant Microbe Interact.">
        <title>Genome sequence resources for the wheat stripe rust pathogen (Puccinia striiformis f. sp. tritici) and the barley stripe rust pathogen (Puccinia striiformis f. sp. hordei).</title>
        <authorList>
            <person name="Xia C."/>
            <person name="Wang M."/>
            <person name="Yin C."/>
            <person name="Cornejo O.E."/>
            <person name="Hulbert S.H."/>
            <person name="Chen X."/>
        </authorList>
    </citation>
    <scope>NUCLEOTIDE SEQUENCE [LARGE SCALE GENOMIC DNA]</scope>
    <source>
        <strain evidence="2">93TX-2</strain>
    </source>
</reference>
<protein>
    <submittedName>
        <fullName evidence="1">Uncharacterized protein</fullName>
    </submittedName>
</protein>
<dbReference type="Proteomes" id="UP000238274">
    <property type="component" value="Unassembled WGS sequence"/>
</dbReference>
<dbReference type="VEuPathDB" id="FungiDB:PSTT_00308"/>
<organism evidence="1 2">
    <name type="scientific">Puccinia striiformis</name>
    <dbReference type="NCBI Taxonomy" id="27350"/>
    <lineage>
        <taxon>Eukaryota</taxon>
        <taxon>Fungi</taxon>
        <taxon>Dikarya</taxon>
        <taxon>Basidiomycota</taxon>
        <taxon>Pucciniomycotina</taxon>
        <taxon>Pucciniomycetes</taxon>
        <taxon>Pucciniales</taxon>
        <taxon>Pucciniaceae</taxon>
        <taxon>Puccinia</taxon>
    </lineage>
</organism>
<evidence type="ECO:0000313" key="2">
    <source>
        <dbReference type="Proteomes" id="UP000238274"/>
    </source>
</evidence>
<keyword evidence="2" id="KW-1185">Reference proteome</keyword>
<dbReference type="EMBL" id="PKSM01000083">
    <property type="protein sequence ID" value="POW15750.1"/>
    <property type="molecule type" value="Genomic_DNA"/>
</dbReference>
<accession>A0A2S4W1U4</accession>
<reference evidence="1 2" key="1">
    <citation type="submission" date="2017-12" db="EMBL/GenBank/DDBJ databases">
        <title>Gene loss provides genomic basis for host adaptation in cereal stripe rust fungi.</title>
        <authorList>
            <person name="Xia C."/>
        </authorList>
    </citation>
    <scope>NUCLEOTIDE SEQUENCE [LARGE SCALE GENOMIC DNA]</scope>
    <source>
        <strain evidence="1 2">93TX-2</strain>
    </source>
</reference>